<comment type="caution">
    <text evidence="10">The sequence shown here is derived from an EMBL/GenBank/DDBJ whole genome shotgun (WGS) entry which is preliminary data.</text>
</comment>
<comment type="subcellular location">
    <subcellularLocation>
        <location evidence="1">Cell membrane</location>
        <topology evidence="1">Peripheral membrane protein</topology>
    </subcellularLocation>
    <subcellularLocation>
        <location evidence="2">Golgi apparatus membrane</location>
        <topology evidence="2">Peripheral membrane protein</topology>
    </subcellularLocation>
    <subcellularLocation>
        <location evidence="3">Membrane</location>
        <location evidence="3">Caveola</location>
        <topology evidence="3">Peripheral membrane protein</topology>
    </subcellularLocation>
</comment>
<dbReference type="Pfam" id="PF01146">
    <property type="entry name" value="Caveolin"/>
    <property type="match status" value="1"/>
</dbReference>
<protein>
    <recommendedName>
        <fullName evidence="9">Histone deacetylase domain-containing protein</fullName>
    </recommendedName>
</protein>
<keyword evidence="11" id="KW-1185">Reference proteome</keyword>
<reference evidence="10 11" key="1">
    <citation type="submission" date="2022-05" db="EMBL/GenBank/DDBJ databases">
        <authorList>
            <consortium name="Genoscope - CEA"/>
            <person name="William W."/>
        </authorList>
    </citation>
    <scope>NUCLEOTIDE SEQUENCE [LARGE SCALE GENOMIC DNA]</scope>
</reference>
<comment type="similarity">
    <text evidence="4">Belongs to the caveolin family.</text>
</comment>
<evidence type="ECO:0000259" key="9">
    <source>
        <dbReference type="Pfam" id="PF00850"/>
    </source>
</evidence>
<dbReference type="InterPro" id="IPR001612">
    <property type="entry name" value="Caveolin"/>
</dbReference>
<evidence type="ECO:0000256" key="8">
    <source>
        <dbReference type="SAM" id="Phobius"/>
    </source>
</evidence>
<keyword evidence="7 8" id="KW-0472">Membrane</keyword>
<keyword evidence="6" id="KW-0333">Golgi apparatus</keyword>
<evidence type="ECO:0000256" key="3">
    <source>
        <dbReference type="ARBA" id="ARBA00004543"/>
    </source>
</evidence>
<evidence type="ECO:0000256" key="1">
    <source>
        <dbReference type="ARBA" id="ARBA00004202"/>
    </source>
</evidence>
<keyword evidence="5" id="KW-1003">Cell membrane</keyword>
<dbReference type="SUPFAM" id="SSF52768">
    <property type="entry name" value="Arginase/deacetylase"/>
    <property type="match status" value="1"/>
</dbReference>
<dbReference type="PANTHER" id="PTHR10625:SF38">
    <property type="entry name" value="HISTONE DEACETYLASE 6, ISOFORM G"/>
    <property type="match status" value="1"/>
</dbReference>
<dbReference type="EMBL" id="CALNXK010000028">
    <property type="protein sequence ID" value="CAH3115503.1"/>
    <property type="molecule type" value="Genomic_DNA"/>
</dbReference>
<proteinExistence type="inferred from homology"/>
<evidence type="ECO:0000313" key="11">
    <source>
        <dbReference type="Proteomes" id="UP001159405"/>
    </source>
</evidence>
<evidence type="ECO:0000256" key="6">
    <source>
        <dbReference type="ARBA" id="ARBA00023034"/>
    </source>
</evidence>
<dbReference type="PANTHER" id="PTHR10625">
    <property type="entry name" value="HISTONE DEACETYLASE HDAC1-RELATED"/>
    <property type="match status" value="1"/>
</dbReference>
<dbReference type="InterPro" id="IPR023696">
    <property type="entry name" value="Ureohydrolase_dom_sf"/>
</dbReference>
<dbReference type="InterPro" id="IPR023801">
    <property type="entry name" value="His_deacetylse_dom"/>
</dbReference>
<sequence length="600" mass="67477">MCANASNRGKCVSTQMQSMLNLMVLLCFHSYATRTIVINCFVLIFTFCLGNLKNQKVSETKEKMKSTGIVFDERMKRHFNVWDKTHPEVPDRIQRPYDKHKEYGLLERCQEIPARFASDEELLTLHSEGHVNKMKSTETMTKEELYNTAACDYDSIYLSQHAHESARLACGCTLSAVEAVVTNKVQNAVAIVRPPGHHADTDFAMGYCFFNNVAIAAKIAQTRWNVKKVLIVDWDIHHGNGTQHLFESDPSVLYFSIHRYDHAQFFPFSTSANYDFVGCGDGKGYTVNVPWNTKHMGDADYLAVFHHILLPIAYEFDPDLVLVSAGFDSALGDPKGLCDVTPEGYHHLTKLLMNLANGKVVVALEGGYNLTSVEESMCACTSSLLGDPCPRFNGSMTPCESCFETIINVIGEHSKYWNSLKIIALLNKSEQNIEGGPTQAKKEVICPRIPEDFIVCKLSLGPGQKSNFTCEKPNGNKQKLLLALHYLEFTDVIGEPHGFRSHDCVYSYAFRTYNCAKKCCYLFLSLLCGVPLALCCGCYFACLGFEYIWCITPCTRALRMHIEFVGKIFGYFIKEFCNPCFESIGKIFSRIKVKDVTETV</sequence>
<organism evidence="10 11">
    <name type="scientific">Porites lobata</name>
    <dbReference type="NCBI Taxonomy" id="104759"/>
    <lineage>
        <taxon>Eukaryota</taxon>
        <taxon>Metazoa</taxon>
        <taxon>Cnidaria</taxon>
        <taxon>Anthozoa</taxon>
        <taxon>Hexacorallia</taxon>
        <taxon>Scleractinia</taxon>
        <taxon>Fungiina</taxon>
        <taxon>Poritidae</taxon>
        <taxon>Porites</taxon>
    </lineage>
</organism>
<evidence type="ECO:0000256" key="7">
    <source>
        <dbReference type="ARBA" id="ARBA00023136"/>
    </source>
</evidence>
<evidence type="ECO:0000313" key="10">
    <source>
        <dbReference type="EMBL" id="CAH3115503.1"/>
    </source>
</evidence>
<evidence type="ECO:0000256" key="5">
    <source>
        <dbReference type="ARBA" id="ARBA00022475"/>
    </source>
</evidence>
<feature type="domain" description="Histone deacetylase" evidence="9">
    <location>
        <begin position="86"/>
        <end position="383"/>
    </location>
</feature>
<evidence type="ECO:0000256" key="4">
    <source>
        <dbReference type="ARBA" id="ARBA00010988"/>
    </source>
</evidence>
<accession>A0ABN8NMW8</accession>
<keyword evidence="8" id="KW-1133">Transmembrane helix</keyword>
<dbReference type="Proteomes" id="UP001159405">
    <property type="component" value="Unassembled WGS sequence"/>
</dbReference>
<feature type="transmembrane region" description="Helical" evidence="8">
    <location>
        <begin position="20"/>
        <end position="47"/>
    </location>
</feature>
<dbReference type="Gene3D" id="3.40.800.20">
    <property type="entry name" value="Histone deacetylase domain"/>
    <property type="match status" value="1"/>
</dbReference>
<gene>
    <name evidence="10" type="ORF">PLOB_00023719</name>
</gene>
<dbReference type="Pfam" id="PF00850">
    <property type="entry name" value="Hist_deacetyl"/>
    <property type="match status" value="1"/>
</dbReference>
<name>A0ABN8NMW8_9CNID</name>
<dbReference type="InterPro" id="IPR000286">
    <property type="entry name" value="HDACs"/>
</dbReference>
<dbReference type="PRINTS" id="PR01270">
    <property type="entry name" value="HDASUPER"/>
</dbReference>
<keyword evidence="8" id="KW-0812">Transmembrane</keyword>
<feature type="transmembrane region" description="Helical" evidence="8">
    <location>
        <begin position="521"/>
        <end position="550"/>
    </location>
</feature>
<dbReference type="InterPro" id="IPR037138">
    <property type="entry name" value="His_deacetylse_dom_sf"/>
</dbReference>
<evidence type="ECO:0000256" key="2">
    <source>
        <dbReference type="ARBA" id="ARBA00004395"/>
    </source>
</evidence>